<evidence type="ECO:0000313" key="6">
    <source>
        <dbReference type="EMBL" id="HGT39890.1"/>
    </source>
</evidence>
<dbReference type="Pfam" id="PF02926">
    <property type="entry name" value="THUMP"/>
    <property type="match status" value="1"/>
</dbReference>
<dbReference type="PROSITE" id="PS51165">
    <property type="entry name" value="THUMP"/>
    <property type="match status" value="1"/>
</dbReference>
<dbReference type="Gene3D" id="3.30.2130.30">
    <property type="match status" value="1"/>
</dbReference>
<dbReference type="SUPFAM" id="SSF53335">
    <property type="entry name" value="S-adenosyl-L-methionine-dependent methyltransferases"/>
    <property type="match status" value="1"/>
</dbReference>
<dbReference type="Pfam" id="PF01170">
    <property type="entry name" value="UPF0020"/>
    <property type="match status" value="1"/>
</dbReference>
<dbReference type="PROSITE" id="PS01261">
    <property type="entry name" value="UPF0020"/>
    <property type="match status" value="1"/>
</dbReference>
<keyword evidence="2 6" id="KW-0808">Transferase</keyword>
<dbReference type="InterPro" id="IPR054170">
    <property type="entry name" value="RlmL_1st"/>
</dbReference>
<dbReference type="PROSITE" id="PS00092">
    <property type="entry name" value="N6_MTASE"/>
    <property type="match status" value="1"/>
</dbReference>
<dbReference type="Gene3D" id="3.40.50.150">
    <property type="entry name" value="Vaccinia Virus protein VP39"/>
    <property type="match status" value="1"/>
</dbReference>
<gene>
    <name evidence="6" type="ORF">ENS64_11615</name>
</gene>
<dbReference type="InterPro" id="IPR002052">
    <property type="entry name" value="DNA_methylase_N6_adenine_CS"/>
</dbReference>
<dbReference type="InterPro" id="IPR053943">
    <property type="entry name" value="RlmKL-like_Mtase_CS"/>
</dbReference>
<comment type="caution">
    <text evidence="6">The sequence shown here is derived from an EMBL/GenBank/DDBJ whole genome shotgun (WGS) entry which is preliminary data.</text>
</comment>
<dbReference type="PANTHER" id="PTHR47313">
    <property type="entry name" value="RIBOSOMAL RNA LARGE SUBUNIT METHYLTRANSFERASE K/L"/>
    <property type="match status" value="1"/>
</dbReference>
<dbReference type="Pfam" id="PF22020">
    <property type="entry name" value="RlmL_1st"/>
    <property type="match status" value="1"/>
</dbReference>
<dbReference type="GO" id="GO:0008990">
    <property type="term" value="F:rRNA (guanine-N2-)-methyltransferase activity"/>
    <property type="evidence" value="ECO:0007669"/>
    <property type="project" value="TreeGrafter"/>
</dbReference>
<proteinExistence type="predicted"/>
<evidence type="ECO:0000256" key="4">
    <source>
        <dbReference type="SAM" id="MobiDB-lite"/>
    </source>
</evidence>
<keyword evidence="3" id="KW-0694">RNA-binding</keyword>
<dbReference type="EMBL" id="DSVQ01000015">
    <property type="protein sequence ID" value="HGT39890.1"/>
    <property type="molecule type" value="Genomic_DNA"/>
</dbReference>
<dbReference type="InterPro" id="IPR000241">
    <property type="entry name" value="RlmKL-like_Mtase"/>
</dbReference>
<dbReference type="InterPro" id="IPR004114">
    <property type="entry name" value="THUMP_dom"/>
</dbReference>
<dbReference type="AlphaFoldDB" id="A0A7C4QW54"/>
<dbReference type="CDD" id="cd11715">
    <property type="entry name" value="THUMP_AdoMetMT"/>
    <property type="match status" value="1"/>
</dbReference>
<evidence type="ECO:0000256" key="3">
    <source>
        <dbReference type="PROSITE-ProRule" id="PRU00529"/>
    </source>
</evidence>
<name>A0A7C4QW54_9PLAN</name>
<keyword evidence="1 6" id="KW-0489">Methyltransferase</keyword>
<dbReference type="InterPro" id="IPR029063">
    <property type="entry name" value="SAM-dependent_MTases_sf"/>
</dbReference>
<protein>
    <submittedName>
        <fullName evidence="6">Class I SAM-dependent RNA methyltransferase</fullName>
    </submittedName>
</protein>
<accession>A0A7C4QW54</accession>
<evidence type="ECO:0000256" key="2">
    <source>
        <dbReference type="ARBA" id="ARBA00022679"/>
    </source>
</evidence>
<feature type="region of interest" description="Disordered" evidence="4">
    <location>
        <begin position="373"/>
        <end position="397"/>
    </location>
</feature>
<dbReference type="SMART" id="SM00981">
    <property type="entry name" value="THUMP"/>
    <property type="match status" value="1"/>
</dbReference>
<dbReference type="GO" id="GO:0070043">
    <property type="term" value="F:rRNA (guanine-N7-)-methyltransferase activity"/>
    <property type="evidence" value="ECO:0007669"/>
    <property type="project" value="TreeGrafter"/>
</dbReference>
<evidence type="ECO:0000259" key="5">
    <source>
        <dbReference type="PROSITE" id="PS51165"/>
    </source>
</evidence>
<evidence type="ECO:0000256" key="1">
    <source>
        <dbReference type="ARBA" id="ARBA00022603"/>
    </source>
</evidence>
<dbReference type="GO" id="GO:0003723">
    <property type="term" value="F:RNA binding"/>
    <property type="evidence" value="ECO:0007669"/>
    <property type="project" value="UniProtKB-UniRule"/>
</dbReference>
<feature type="domain" description="THUMP" evidence="5">
    <location>
        <begin position="45"/>
        <end position="155"/>
    </location>
</feature>
<reference evidence="6" key="1">
    <citation type="journal article" date="2020" name="mSystems">
        <title>Genome- and Community-Level Interaction Insights into Carbon Utilization and Element Cycling Functions of Hydrothermarchaeota in Hydrothermal Sediment.</title>
        <authorList>
            <person name="Zhou Z."/>
            <person name="Liu Y."/>
            <person name="Xu W."/>
            <person name="Pan J."/>
            <person name="Luo Z.H."/>
            <person name="Li M."/>
        </authorList>
    </citation>
    <scope>NUCLEOTIDE SEQUENCE [LARGE SCALE GENOMIC DNA]</scope>
    <source>
        <strain evidence="6">SpSt-508</strain>
    </source>
</reference>
<dbReference type="PANTHER" id="PTHR47313:SF1">
    <property type="entry name" value="RIBOSOMAL RNA LARGE SUBUNIT METHYLTRANSFERASE K_L"/>
    <property type="match status" value="1"/>
</dbReference>
<organism evidence="6">
    <name type="scientific">Schlesneria paludicola</name>
    <dbReference type="NCBI Taxonomy" id="360056"/>
    <lineage>
        <taxon>Bacteria</taxon>
        <taxon>Pseudomonadati</taxon>
        <taxon>Planctomycetota</taxon>
        <taxon>Planctomycetia</taxon>
        <taxon>Planctomycetales</taxon>
        <taxon>Planctomycetaceae</taxon>
        <taxon>Schlesneria</taxon>
    </lineage>
</organism>
<sequence>MSRLELIATAAFGLEAVVGRELADLGYTQQQVEDGRVTFVGGELAICRTNLWLRTADRVLIKVGQFPARDFGQLFDATTALPWDQWLPVDARFPVSGRSVRSLLQSVPALQSVVKKAIVERLKRKYARHWFQETGPEYPIEVSVLRDVVTLTIDTTGPGLHKRGYRRLTGPAPLRETTAAALVLLSYWKPDRPFWDPFCGSGTIPIEAALIGRRRAPGLNRNFLCETWGQISREHWKMAREEARDLQRGKPAVQLIGSDIDPRAIQLATEHAHEAGVWGDIQFRTLDVLEMKSQREYGVIICNPPYGERLGDAASAEAIYDDMADAFAPLKTWSIYVLTAHPDFERHFRRRADRRRKLYNGRIECTYYQFFGPPPPPAVSPEPADSPAETAPPETPR</sequence>